<dbReference type="AlphaFoldDB" id="X1K279"/>
<gene>
    <name evidence="1" type="ORF">S06H3_02317</name>
</gene>
<proteinExistence type="predicted"/>
<accession>X1K279</accession>
<reference evidence="1" key="1">
    <citation type="journal article" date="2014" name="Front. Microbiol.">
        <title>High frequency of phylogenetically diverse reductive dehalogenase-homologous genes in deep subseafloor sedimentary metagenomes.</title>
        <authorList>
            <person name="Kawai M."/>
            <person name="Futagami T."/>
            <person name="Toyoda A."/>
            <person name="Takaki Y."/>
            <person name="Nishi S."/>
            <person name="Hori S."/>
            <person name="Arai W."/>
            <person name="Tsubouchi T."/>
            <person name="Morono Y."/>
            <person name="Uchiyama I."/>
            <person name="Ito T."/>
            <person name="Fujiyama A."/>
            <person name="Inagaki F."/>
            <person name="Takami H."/>
        </authorList>
    </citation>
    <scope>NUCLEOTIDE SEQUENCE</scope>
    <source>
        <strain evidence="1">Expedition CK06-06</strain>
    </source>
</reference>
<comment type="caution">
    <text evidence="1">The sequence shown here is derived from an EMBL/GenBank/DDBJ whole genome shotgun (WGS) entry which is preliminary data.</text>
</comment>
<sequence length="282" mass="32531">MINARINYKPLYITCALIALLALSSCTKEPESALEEPGTIFFEDDFEDGDYDDWFDAYGPPEVIDNTQTAHSGNRALKCTAIYNGGNSSTSSIKYWFHPGYDKIYFRWFCKFDSTFDQGWGMHFCSLYAVEGDNKYNQMGQAGIKPDGDDRFGSGFEPWSDWETLTPPGRMQFYIYWHEMLPDNSGPYWGNVFYPDSFIIPERGRWYCMEMMIKANDAGHDNGEIAAWIDGELYMHLTDFNWRTTNELKIKRISLGIYIHNNPKDNICWFDDVALSTGYIGP</sequence>
<dbReference type="EMBL" id="BARV01000664">
    <property type="protein sequence ID" value="GAI01097.1"/>
    <property type="molecule type" value="Genomic_DNA"/>
</dbReference>
<dbReference type="Gene3D" id="2.60.120.200">
    <property type="match status" value="1"/>
</dbReference>
<dbReference type="PROSITE" id="PS51257">
    <property type="entry name" value="PROKAR_LIPOPROTEIN"/>
    <property type="match status" value="1"/>
</dbReference>
<organism evidence="1">
    <name type="scientific">marine sediment metagenome</name>
    <dbReference type="NCBI Taxonomy" id="412755"/>
    <lineage>
        <taxon>unclassified sequences</taxon>
        <taxon>metagenomes</taxon>
        <taxon>ecological metagenomes</taxon>
    </lineage>
</organism>
<name>X1K279_9ZZZZ</name>
<evidence type="ECO:0000313" key="1">
    <source>
        <dbReference type="EMBL" id="GAI01097.1"/>
    </source>
</evidence>
<protein>
    <submittedName>
        <fullName evidence="1">Uncharacterized protein</fullName>
    </submittedName>
</protein>